<protein>
    <recommendedName>
        <fullName evidence="1">Protein kinase domain-containing protein</fullName>
    </recommendedName>
</protein>
<dbReference type="PROSITE" id="PS50011">
    <property type="entry name" value="PROTEIN_KINASE_DOM"/>
    <property type="match status" value="1"/>
</dbReference>
<gene>
    <name evidence="2" type="ORF">Ahy_Scaffold8g108347</name>
</gene>
<dbReference type="SMART" id="SM00220">
    <property type="entry name" value="S_TKc"/>
    <property type="match status" value="1"/>
</dbReference>
<dbReference type="Gene3D" id="1.10.510.10">
    <property type="entry name" value="Transferase(Phosphotransferase) domain 1"/>
    <property type="match status" value="1"/>
</dbReference>
<dbReference type="PANTHER" id="PTHR27003">
    <property type="entry name" value="OS07G0166700 PROTEIN"/>
    <property type="match status" value="1"/>
</dbReference>
<evidence type="ECO:0000259" key="1">
    <source>
        <dbReference type="PROSITE" id="PS50011"/>
    </source>
</evidence>
<dbReference type="PANTHER" id="PTHR27003:SF303">
    <property type="entry name" value="TYROSINE KINASE FAMILY PROTEIN"/>
    <property type="match status" value="1"/>
</dbReference>
<feature type="domain" description="Protein kinase" evidence="1">
    <location>
        <begin position="134"/>
        <end position="427"/>
    </location>
</feature>
<dbReference type="Gene3D" id="3.30.200.20">
    <property type="entry name" value="Phosphorylase Kinase, domain 1"/>
    <property type="match status" value="1"/>
</dbReference>
<dbReference type="InterPro" id="IPR045272">
    <property type="entry name" value="ANXUR1/2-like"/>
</dbReference>
<name>A0A444WMX0_ARAHY</name>
<proteinExistence type="predicted"/>
<dbReference type="PROSITE" id="PS00108">
    <property type="entry name" value="PROTEIN_KINASE_ST"/>
    <property type="match status" value="1"/>
</dbReference>
<accession>A0A444WMX0</accession>
<dbReference type="GO" id="GO:0009506">
    <property type="term" value="C:plasmodesma"/>
    <property type="evidence" value="ECO:0007669"/>
    <property type="project" value="TreeGrafter"/>
</dbReference>
<dbReference type="EMBL" id="SDMP01000028">
    <property type="protein sequence ID" value="RYQ78867.1"/>
    <property type="molecule type" value="Genomic_DNA"/>
</dbReference>
<comment type="caution">
    <text evidence="2">The sequence shown here is derived from an EMBL/GenBank/DDBJ whole genome shotgun (WGS) entry which is preliminary data.</text>
</comment>
<dbReference type="InterPro" id="IPR001245">
    <property type="entry name" value="Ser-Thr/Tyr_kinase_cat_dom"/>
</dbReference>
<dbReference type="InterPro" id="IPR000719">
    <property type="entry name" value="Prot_kinase_dom"/>
</dbReference>
<dbReference type="GO" id="GO:0005524">
    <property type="term" value="F:ATP binding"/>
    <property type="evidence" value="ECO:0007669"/>
    <property type="project" value="InterPro"/>
</dbReference>
<dbReference type="GO" id="GO:0005886">
    <property type="term" value="C:plasma membrane"/>
    <property type="evidence" value="ECO:0007669"/>
    <property type="project" value="TreeGrafter"/>
</dbReference>
<reference evidence="2 3" key="1">
    <citation type="submission" date="2019-01" db="EMBL/GenBank/DDBJ databases">
        <title>Sequencing of cultivated peanut Arachis hypogaea provides insights into genome evolution and oil improvement.</title>
        <authorList>
            <person name="Chen X."/>
        </authorList>
    </citation>
    <scope>NUCLEOTIDE SEQUENCE [LARGE SCALE GENOMIC DNA]</scope>
    <source>
        <strain evidence="3">cv. Fuhuasheng</strain>
        <tissue evidence="2">Leaves</tissue>
    </source>
</reference>
<dbReference type="InterPro" id="IPR008271">
    <property type="entry name" value="Ser/Thr_kinase_AS"/>
</dbReference>
<dbReference type="Proteomes" id="UP000289738">
    <property type="component" value="Unassembled WGS sequence"/>
</dbReference>
<dbReference type="Pfam" id="PF07714">
    <property type="entry name" value="PK_Tyr_Ser-Thr"/>
    <property type="match status" value="1"/>
</dbReference>
<dbReference type="InterPro" id="IPR011009">
    <property type="entry name" value="Kinase-like_dom_sf"/>
</dbReference>
<keyword evidence="3" id="KW-1185">Reference proteome</keyword>
<sequence length="442" mass="50931">MRDRKGERCADLETRRRKGGRKGWGVVPVVWMEEMEERRWPEWKKGGGGLVTRREERQHKGPWMSHCILGLQHEDANKCVTSWIVKEMGIMLDKYLSFCHSEHVSSSKKLYPSIIEELCPQFSLEDLRKSTNNFDANHLTEISAYNRVYKCCIKHNGASDFTVALKRLNRETDLWKFKKEIEFHFQLHHPNLVSLIGFCNHKDEKILVYEHMSNGSLYDYLCSKNIEDLSWKKLLEICIGAAKGLHYLHTGTKCPIFHCDMKPHNILLDKNMVPKLSHLGFSLQGPPLNSKPKPVKVDMVMGSAGYIAPEHVLTRIFTDKCDVYSFGMVLIEVVSTTYKHTIFDKIIMLESSSDFSLDPFDLMNPFVDISEMLERFSVDEIIDPILMRKIAPECLAVFIDVTKRCLSREANERPNIGEVEVELELALALQEEADDRNHGGGW</sequence>
<evidence type="ECO:0000313" key="2">
    <source>
        <dbReference type="EMBL" id="RYQ78867.1"/>
    </source>
</evidence>
<dbReference type="AlphaFoldDB" id="A0A444WMX0"/>
<dbReference type="FunFam" id="3.30.200.20:FF:000742">
    <property type="entry name" value="Receptor-like protein kinase ANXUR2"/>
    <property type="match status" value="1"/>
</dbReference>
<dbReference type="STRING" id="3818.A0A444WMX0"/>
<dbReference type="GO" id="GO:0004714">
    <property type="term" value="F:transmembrane receptor protein tyrosine kinase activity"/>
    <property type="evidence" value="ECO:0007669"/>
    <property type="project" value="InterPro"/>
</dbReference>
<evidence type="ECO:0000313" key="3">
    <source>
        <dbReference type="Proteomes" id="UP000289738"/>
    </source>
</evidence>
<organism evidence="2 3">
    <name type="scientific">Arachis hypogaea</name>
    <name type="common">Peanut</name>
    <dbReference type="NCBI Taxonomy" id="3818"/>
    <lineage>
        <taxon>Eukaryota</taxon>
        <taxon>Viridiplantae</taxon>
        <taxon>Streptophyta</taxon>
        <taxon>Embryophyta</taxon>
        <taxon>Tracheophyta</taxon>
        <taxon>Spermatophyta</taxon>
        <taxon>Magnoliopsida</taxon>
        <taxon>eudicotyledons</taxon>
        <taxon>Gunneridae</taxon>
        <taxon>Pentapetalae</taxon>
        <taxon>rosids</taxon>
        <taxon>fabids</taxon>
        <taxon>Fabales</taxon>
        <taxon>Fabaceae</taxon>
        <taxon>Papilionoideae</taxon>
        <taxon>50 kb inversion clade</taxon>
        <taxon>dalbergioids sensu lato</taxon>
        <taxon>Dalbergieae</taxon>
        <taxon>Pterocarpus clade</taxon>
        <taxon>Arachis</taxon>
    </lineage>
</organism>
<dbReference type="SUPFAM" id="SSF56112">
    <property type="entry name" value="Protein kinase-like (PK-like)"/>
    <property type="match status" value="1"/>
</dbReference>